<gene>
    <name evidence="2" type="ORF">NECAME_13397</name>
</gene>
<keyword evidence="3" id="KW-1185">Reference proteome</keyword>
<evidence type="ECO:0000313" key="3">
    <source>
        <dbReference type="Proteomes" id="UP000053676"/>
    </source>
</evidence>
<dbReference type="Proteomes" id="UP000053676">
    <property type="component" value="Unassembled WGS sequence"/>
</dbReference>
<evidence type="ECO:0000256" key="1">
    <source>
        <dbReference type="SAM" id="MobiDB-lite"/>
    </source>
</evidence>
<feature type="region of interest" description="Disordered" evidence="1">
    <location>
        <begin position="36"/>
        <end position="59"/>
    </location>
</feature>
<reference evidence="3" key="1">
    <citation type="journal article" date="2014" name="Nat. Genet.">
        <title>Genome of the human hookworm Necator americanus.</title>
        <authorList>
            <person name="Tang Y.T."/>
            <person name="Gao X."/>
            <person name="Rosa B.A."/>
            <person name="Abubucker S."/>
            <person name="Hallsworth-Pepin K."/>
            <person name="Martin J."/>
            <person name="Tyagi R."/>
            <person name="Heizer E."/>
            <person name="Zhang X."/>
            <person name="Bhonagiri-Palsikar V."/>
            <person name="Minx P."/>
            <person name="Warren W.C."/>
            <person name="Wang Q."/>
            <person name="Zhan B."/>
            <person name="Hotez P.J."/>
            <person name="Sternberg P.W."/>
            <person name="Dougall A."/>
            <person name="Gaze S.T."/>
            <person name="Mulvenna J."/>
            <person name="Sotillo J."/>
            <person name="Ranganathan S."/>
            <person name="Rabelo E.M."/>
            <person name="Wilson R.K."/>
            <person name="Felgner P.L."/>
            <person name="Bethony J."/>
            <person name="Hawdon J.M."/>
            <person name="Gasser R.B."/>
            <person name="Loukas A."/>
            <person name="Mitreva M."/>
        </authorList>
    </citation>
    <scope>NUCLEOTIDE SEQUENCE [LARGE SCALE GENOMIC DNA]</scope>
</reference>
<dbReference type="KEGG" id="nai:NECAME_13397"/>
<dbReference type="AlphaFoldDB" id="W2SW26"/>
<feature type="non-terminal residue" evidence="2">
    <location>
        <position position="1"/>
    </location>
</feature>
<proteinExistence type="predicted"/>
<name>W2SW26_NECAM</name>
<dbReference type="EMBL" id="KI660411">
    <property type="protein sequence ID" value="ETN73810.1"/>
    <property type="molecule type" value="Genomic_DNA"/>
</dbReference>
<accession>W2SW26</accession>
<sequence>AAGNQGSKVTQEDIGKLVLALGPLVNTIKEKTFAKKEEAEKEVGKVDSQGGKVQLSSVQ</sequence>
<feature type="compositionally biased region" description="Basic and acidic residues" evidence="1">
    <location>
        <begin position="36"/>
        <end position="45"/>
    </location>
</feature>
<feature type="non-terminal residue" evidence="2">
    <location>
        <position position="59"/>
    </location>
</feature>
<evidence type="ECO:0000313" key="2">
    <source>
        <dbReference type="EMBL" id="ETN73810.1"/>
    </source>
</evidence>
<organism evidence="2 3">
    <name type="scientific">Necator americanus</name>
    <name type="common">Human hookworm</name>
    <dbReference type="NCBI Taxonomy" id="51031"/>
    <lineage>
        <taxon>Eukaryota</taxon>
        <taxon>Metazoa</taxon>
        <taxon>Ecdysozoa</taxon>
        <taxon>Nematoda</taxon>
        <taxon>Chromadorea</taxon>
        <taxon>Rhabditida</taxon>
        <taxon>Rhabditina</taxon>
        <taxon>Rhabditomorpha</taxon>
        <taxon>Strongyloidea</taxon>
        <taxon>Ancylostomatidae</taxon>
        <taxon>Bunostominae</taxon>
        <taxon>Necator</taxon>
    </lineage>
</organism>
<protein>
    <submittedName>
        <fullName evidence="2">Uncharacterized protein</fullName>
    </submittedName>
</protein>